<evidence type="ECO:0000256" key="5">
    <source>
        <dbReference type="ARBA" id="ARBA00022777"/>
    </source>
</evidence>
<evidence type="ECO:0000313" key="10">
    <source>
        <dbReference type="Proteomes" id="UP000265703"/>
    </source>
</evidence>
<dbReference type="Pfam" id="PF04265">
    <property type="entry name" value="TPK_B1_binding"/>
    <property type="match status" value="1"/>
</dbReference>
<sequence length="245" mass="28222">MATTTFDWKIKEFLDKKERFKGSPYILIILNQPIKCRDDIFHILWENAHLRICADGGANQLYDTFKGIYIPNYIRGDLDSLRDDVRKFYYSQGTDIQHEPEQESTDFMKCINLVSFKEEENSLKYDVIAIGAFGGRFDQTMSNIHYLYKLKDERKIYLISDKNLAFLLDKGKHNIICDREIEGPTCGILPIGVQRAILTTSGLKWNMTNVTSSFGVMISTSNILINDVVTIETDTPVIWTVELQI</sequence>
<keyword evidence="6 7" id="KW-0067">ATP-binding</keyword>
<dbReference type="InterPro" id="IPR007373">
    <property type="entry name" value="Thiamin_PyroPKinase_B1-bd"/>
</dbReference>
<comment type="catalytic activity">
    <reaction evidence="7">
        <text>thiamine + ATP = thiamine diphosphate + AMP + H(+)</text>
        <dbReference type="Rhea" id="RHEA:11576"/>
        <dbReference type="ChEBI" id="CHEBI:15378"/>
        <dbReference type="ChEBI" id="CHEBI:18385"/>
        <dbReference type="ChEBI" id="CHEBI:30616"/>
        <dbReference type="ChEBI" id="CHEBI:58937"/>
        <dbReference type="ChEBI" id="CHEBI:456215"/>
    </reaction>
</comment>
<dbReference type="InterPro" id="IPR016966">
    <property type="entry name" value="Thiamin_pyrophosphokinase_euk"/>
</dbReference>
<dbReference type="Pfam" id="PF04263">
    <property type="entry name" value="TPK_catalytic"/>
    <property type="match status" value="1"/>
</dbReference>
<comment type="caution">
    <text evidence="9">The sequence shown here is derived from an EMBL/GenBank/DDBJ whole genome shotgun (WGS) entry which is preliminary data.</text>
</comment>
<dbReference type="EMBL" id="QKYT01000022">
    <property type="protein sequence ID" value="RIA97986.1"/>
    <property type="molecule type" value="Genomic_DNA"/>
</dbReference>
<accession>A0A397TM29</accession>
<evidence type="ECO:0000256" key="2">
    <source>
        <dbReference type="ARBA" id="ARBA00006785"/>
    </source>
</evidence>
<keyword evidence="5 7" id="KW-0418">Kinase</keyword>
<dbReference type="GO" id="GO:0016301">
    <property type="term" value="F:kinase activity"/>
    <property type="evidence" value="ECO:0007669"/>
    <property type="project" value="UniProtKB-UniRule"/>
</dbReference>
<dbReference type="GO" id="GO:0030975">
    <property type="term" value="F:thiamine binding"/>
    <property type="evidence" value="ECO:0007669"/>
    <property type="project" value="UniProtKB-UniRule"/>
</dbReference>
<evidence type="ECO:0000256" key="1">
    <source>
        <dbReference type="ARBA" id="ARBA00005078"/>
    </source>
</evidence>
<dbReference type="Gene3D" id="3.40.50.10240">
    <property type="entry name" value="Thiamin pyrophosphokinase, catalytic domain"/>
    <property type="match status" value="1"/>
</dbReference>
<dbReference type="EC" id="2.7.6.2" evidence="7"/>
<dbReference type="GO" id="GO:0006772">
    <property type="term" value="P:thiamine metabolic process"/>
    <property type="evidence" value="ECO:0007669"/>
    <property type="project" value="InterPro"/>
</dbReference>
<keyword evidence="3 7" id="KW-0808">Transferase</keyword>
<dbReference type="AlphaFoldDB" id="A0A397TM29"/>
<dbReference type="FunFam" id="3.40.50.10240:FF:000006">
    <property type="entry name" value="Thiamin pyrophosphokinase 1"/>
    <property type="match status" value="1"/>
</dbReference>
<evidence type="ECO:0000256" key="4">
    <source>
        <dbReference type="ARBA" id="ARBA00022741"/>
    </source>
</evidence>
<organism evidence="9 10">
    <name type="scientific">Glomus cerebriforme</name>
    <dbReference type="NCBI Taxonomy" id="658196"/>
    <lineage>
        <taxon>Eukaryota</taxon>
        <taxon>Fungi</taxon>
        <taxon>Fungi incertae sedis</taxon>
        <taxon>Mucoromycota</taxon>
        <taxon>Glomeromycotina</taxon>
        <taxon>Glomeromycetes</taxon>
        <taxon>Glomerales</taxon>
        <taxon>Glomeraceae</taxon>
        <taxon>Glomus</taxon>
    </lineage>
</organism>
<name>A0A397TM29_9GLOM</name>
<evidence type="ECO:0000256" key="6">
    <source>
        <dbReference type="ARBA" id="ARBA00022840"/>
    </source>
</evidence>
<dbReference type="PANTHER" id="PTHR13622:SF8">
    <property type="entry name" value="THIAMIN PYROPHOSPHOKINASE 1"/>
    <property type="match status" value="1"/>
</dbReference>
<reference evidence="9 10" key="1">
    <citation type="submission" date="2018-06" db="EMBL/GenBank/DDBJ databases">
        <title>Comparative genomics reveals the genomic features of Rhizophagus irregularis, R. cerebriforme, R. diaphanum and Gigaspora rosea, and their symbiotic lifestyle signature.</title>
        <authorList>
            <person name="Morin E."/>
            <person name="San Clemente H."/>
            <person name="Chen E.C.H."/>
            <person name="De La Providencia I."/>
            <person name="Hainaut M."/>
            <person name="Kuo A."/>
            <person name="Kohler A."/>
            <person name="Murat C."/>
            <person name="Tang N."/>
            <person name="Roy S."/>
            <person name="Loubradou J."/>
            <person name="Henrissat B."/>
            <person name="Grigoriev I.V."/>
            <person name="Corradi N."/>
            <person name="Roux C."/>
            <person name="Martin F.M."/>
        </authorList>
    </citation>
    <scope>NUCLEOTIDE SEQUENCE [LARGE SCALE GENOMIC DNA]</scope>
    <source>
        <strain evidence="9 10">DAOM 227022</strain>
    </source>
</reference>
<keyword evidence="4 7" id="KW-0547">Nucleotide-binding</keyword>
<dbReference type="SUPFAM" id="SSF63999">
    <property type="entry name" value="Thiamin pyrophosphokinase, catalytic domain"/>
    <property type="match status" value="1"/>
</dbReference>
<evidence type="ECO:0000259" key="8">
    <source>
        <dbReference type="SMART" id="SM00983"/>
    </source>
</evidence>
<dbReference type="STRING" id="658196.A0A397TM29"/>
<dbReference type="PANTHER" id="PTHR13622">
    <property type="entry name" value="THIAMIN PYROPHOSPHOKINASE"/>
    <property type="match status" value="1"/>
</dbReference>
<dbReference type="SMART" id="SM00983">
    <property type="entry name" value="TPK_B1_binding"/>
    <property type="match status" value="1"/>
</dbReference>
<dbReference type="NCBIfam" id="TIGR01378">
    <property type="entry name" value="thi_PPkinase"/>
    <property type="match status" value="1"/>
</dbReference>
<comment type="similarity">
    <text evidence="2 7">Belongs to the thiamine pyrophosphokinase family.</text>
</comment>
<dbReference type="GO" id="GO:0004788">
    <property type="term" value="F:thiamine diphosphokinase activity"/>
    <property type="evidence" value="ECO:0007669"/>
    <property type="project" value="UniProtKB-UniRule"/>
</dbReference>
<keyword evidence="10" id="KW-1185">Reference proteome</keyword>
<dbReference type="UniPathway" id="UPA00060">
    <property type="reaction ID" value="UER00597"/>
</dbReference>
<dbReference type="GO" id="GO:0005524">
    <property type="term" value="F:ATP binding"/>
    <property type="evidence" value="ECO:0007669"/>
    <property type="project" value="UniProtKB-UniRule"/>
</dbReference>
<feature type="domain" description="Thiamin pyrophosphokinase thiamin-binding" evidence="8">
    <location>
        <begin position="171"/>
        <end position="237"/>
    </location>
</feature>
<dbReference type="CDD" id="cd07995">
    <property type="entry name" value="TPK"/>
    <property type="match status" value="1"/>
</dbReference>
<protein>
    <recommendedName>
        <fullName evidence="7">Thiamine pyrophosphokinase</fullName>
        <ecNumber evidence="7">2.7.6.2</ecNumber>
    </recommendedName>
</protein>
<evidence type="ECO:0000313" key="9">
    <source>
        <dbReference type="EMBL" id="RIA97986.1"/>
    </source>
</evidence>
<dbReference type="InterPro" id="IPR006282">
    <property type="entry name" value="Thi_PPkinase"/>
</dbReference>
<evidence type="ECO:0000256" key="7">
    <source>
        <dbReference type="PIRNR" id="PIRNR031057"/>
    </source>
</evidence>
<dbReference type="InterPro" id="IPR036371">
    <property type="entry name" value="TPK_B1-bd_sf"/>
</dbReference>
<dbReference type="OrthoDB" id="25149at2759"/>
<proteinExistence type="inferred from homology"/>
<gene>
    <name evidence="9" type="ORF">C1645_194964</name>
</gene>
<dbReference type="PIRSF" id="PIRSF031057">
    <property type="entry name" value="Thiamin_pyrophosphokinase"/>
    <property type="match status" value="1"/>
</dbReference>
<dbReference type="SUPFAM" id="SSF63862">
    <property type="entry name" value="Thiamin pyrophosphokinase, substrate-binding domain"/>
    <property type="match status" value="1"/>
</dbReference>
<dbReference type="InterPro" id="IPR007371">
    <property type="entry name" value="TPK_catalytic"/>
</dbReference>
<evidence type="ECO:0000256" key="3">
    <source>
        <dbReference type="ARBA" id="ARBA00022679"/>
    </source>
</evidence>
<dbReference type="GO" id="GO:0009229">
    <property type="term" value="P:thiamine diphosphate biosynthetic process"/>
    <property type="evidence" value="ECO:0007669"/>
    <property type="project" value="UniProtKB-UniRule"/>
</dbReference>
<comment type="pathway">
    <text evidence="1 7">Cofactor biosynthesis; thiamine diphosphate biosynthesis; thiamine diphosphate from thiamine: step 1/1.</text>
</comment>
<dbReference type="InterPro" id="IPR036759">
    <property type="entry name" value="TPK_catalytic_sf"/>
</dbReference>
<dbReference type="Proteomes" id="UP000265703">
    <property type="component" value="Unassembled WGS sequence"/>
</dbReference>